<accession>A0ABT8HHN6</accession>
<feature type="transmembrane region" description="Helical" evidence="1">
    <location>
        <begin position="66"/>
        <end position="86"/>
    </location>
</feature>
<evidence type="ECO:0000313" key="2">
    <source>
        <dbReference type="EMBL" id="MDN4520283.1"/>
    </source>
</evidence>
<proteinExistence type="predicted"/>
<keyword evidence="1" id="KW-0812">Transmembrane</keyword>
<gene>
    <name evidence="2" type="ORF">QYF68_21025</name>
</gene>
<keyword evidence="1" id="KW-0472">Membrane</keyword>
<comment type="caution">
    <text evidence="2">The sequence shown here is derived from an EMBL/GenBank/DDBJ whole genome shotgun (WGS) entry which is preliminary data.</text>
</comment>
<feature type="transmembrane region" description="Helical" evidence="1">
    <location>
        <begin position="39"/>
        <end position="59"/>
    </location>
</feature>
<organism evidence="2 3">
    <name type="scientific">Mycolicibacterium austroafricanum</name>
    <name type="common">Mycobacterium austroafricanum</name>
    <dbReference type="NCBI Taxonomy" id="39687"/>
    <lineage>
        <taxon>Bacteria</taxon>
        <taxon>Bacillati</taxon>
        <taxon>Actinomycetota</taxon>
        <taxon>Actinomycetes</taxon>
        <taxon>Mycobacteriales</taxon>
        <taxon>Mycobacteriaceae</taxon>
        <taxon>Mycolicibacterium</taxon>
    </lineage>
</organism>
<sequence>MPGRHRRSQAQPWALVVGGALGALIRFALAQAWPQPKQLLISTTVTVGLAFLVATYLMAVGVTSALHSVAVGVCTGAASLSAYAVLTVSQPPKLSIAFLTLTPTAAIGGLLCGLVAARVVAR</sequence>
<dbReference type="Proteomes" id="UP001172687">
    <property type="component" value="Unassembled WGS sequence"/>
</dbReference>
<protein>
    <submittedName>
        <fullName evidence="2">Chromosome condensation protein CrcB</fullName>
    </submittedName>
</protein>
<dbReference type="RefSeq" id="WP_301161621.1">
    <property type="nucleotide sequence ID" value="NZ_JAUHTC010000071.1"/>
</dbReference>
<dbReference type="EMBL" id="JAUHTC010000071">
    <property type="protein sequence ID" value="MDN4520283.1"/>
    <property type="molecule type" value="Genomic_DNA"/>
</dbReference>
<evidence type="ECO:0000313" key="3">
    <source>
        <dbReference type="Proteomes" id="UP001172687"/>
    </source>
</evidence>
<feature type="transmembrane region" description="Helical" evidence="1">
    <location>
        <begin position="98"/>
        <end position="121"/>
    </location>
</feature>
<feature type="transmembrane region" description="Helical" evidence="1">
    <location>
        <begin position="12"/>
        <end position="33"/>
    </location>
</feature>
<evidence type="ECO:0000256" key="1">
    <source>
        <dbReference type="SAM" id="Phobius"/>
    </source>
</evidence>
<reference evidence="2" key="1">
    <citation type="submission" date="2023-07" db="EMBL/GenBank/DDBJ databases">
        <title>Degradation of tert-butanol by M. austroafricanum TBA100.</title>
        <authorList>
            <person name="Helbich S."/>
            <person name="Vainshtein Y."/>
        </authorList>
    </citation>
    <scope>NUCLEOTIDE SEQUENCE</scope>
    <source>
        <strain evidence="2">TBA100</strain>
    </source>
</reference>
<keyword evidence="1" id="KW-1133">Transmembrane helix</keyword>
<name>A0ABT8HHN6_MYCAO</name>
<keyword evidence="3" id="KW-1185">Reference proteome</keyword>